<proteinExistence type="inferred from homology"/>
<keyword evidence="8 14" id="KW-0511">Multifunctional enzyme</keyword>
<evidence type="ECO:0000256" key="6">
    <source>
        <dbReference type="ARBA" id="ARBA00023098"/>
    </source>
</evidence>
<comment type="catalytic activity">
    <reaction evidence="10">
        <text>malonyl-[ACP] + acetyl-CoA + H(+) = 3-oxobutanoyl-[ACP] + CO2 + CoA</text>
        <dbReference type="Rhea" id="RHEA:12080"/>
        <dbReference type="Rhea" id="RHEA-COMP:9623"/>
        <dbReference type="Rhea" id="RHEA-COMP:9625"/>
        <dbReference type="ChEBI" id="CHEBI:15378"/>
        <dbReference type="ChEBI" id="CHEBI:16526"/>
        <dbReference type="ChEBI" id="CHEBI:57287"/>
        <dbReference type="ChEBI" id="CHEBI:57288"/>
        <dbReference type="ChEBI" id="CHEBI:78449"/>
        <dbReference type="ChEBI" id="CHEBI:78450"/>
        <dbReference type="EC" id="2.3.1.180"/>
    </reaction>
    <physiologicalReaction direction="left-to-right" evidence="10">
        <dbReference type="Rhea" id="RHEA:12081"/>
    </physiologicalReaction>
</comment>
<dbReference type="InterPro" id="IPR016039">
    <property type="entry name" value="Thiolase-like"/>
</dbReference>
<comment type="pathway">
    <text evidence="1 14">Lipid metabolism; fatty acid biosynthesis.</text>
</comment>
<dbReference type="NCBIfam" id="TIGR00747">
    <property type="entry name" value="fabH"/>
    <property type="match status" value="1"/>
</dbReference>
<dbReference type="GO" id="GO:0006633">
    <property type="term" value="P:fatty acid biosynthetic process"/>
    <property type="evidence" value="ECO:0007669"/>
    <property type="project" value="UniProtKB-UniRule"/>
</dbReference>
<dbReference type="OrthoDB" id="9815506at2"/>
<evidence type="ECO:0000256" key="12">
    <source>
        <dbReference type="ARBA" id="ARBA00052467"/>
    </source>
</evidence>
<organism evidence="17 18">
    <name type="scientific">Paenibacillus kribbensis</name>
    <dbReference type="NCBI Taxonomy" id="172713"/>
    <lineage>
        <taxon>Bacteria</taxon>
        <taxon>Bacillati</taxon>
        <taxon>Bacillota</taxon>
        <taxon>Bacilli</taxon>
        <taxon>Bacillales</taxon>
        <taxon>Paenibacillaceae</taxon>
        <taxon>Paenibacillus</taxon>
    </lineage>
</organism>
<comment type="subunit">
    <text evidence="14">Homodimer.</text>
</comment>
<keyword evidence="7 14" id="KW-0275">Fatty acid biosynthesis</keyword>
<evidence type="ECO:0000256" key="13">
    <source>
        <dbReference type="ARBA" id="ARBA00052985"/>
    </source>
</evidence>
<dbReference type="GO" id="GO:0005737">
    <property type="term" value="C:cytoplasm"/>
    <property type="evidence" value="ECO:0007669"/>
    <property type="project" value="UniProtKB-SubCell"/>
</dbReference>
<evidence type="ECO:0000256" key="9">
    <source>
        <dbReference type="ARBA" id="ARBA00023315"/>
    </source>
</evidence>
<name>A0A222WTU6_9BACL</name>
<gene>
    <name evidence="14" type="primary">fabH</name>
    <name evidence="17" type="ORF">B4V02_22670</name>
</gene>
<evidence type="ECO:0000256" key="7">
    <source>
        <dbReference type="ARBA" id="ARBA00023160"/>
    </source>
</evidence>
<evidence type="ECO:0000256" key="2">
    <source>
        <dbReference type="ARBA" id="ARBA00008642"/>
    </source>
</evidence>
<dbReference type="GO" id="GO:0033818">
    <property type="term" value="F:beta-ketoacyl-acyl-carrier-protein synthase III activity"/>
    <property type="evidence" value="ECO:0007669"/>
    <property type="project" value="UniProtKB-UniRule"/>
</dbReference>
<evidence type="ECO:0000259" key="15">
    <source>
        <dbReference type="Pfam" id="PF08541"/>
    </source>
</evidence>
<keyword evidence="18" id="KW-1185">Reference proteome</keyword>
<evidence type="ECO:0000256" key="5">
    <source>
        <dbReference type="ARBA" id="ARBA00022832"/>
    </source>
</evidence>
<comment type="function">
    <text evidence="14">Catalyzes the condensation reaction of fatty acid synthesis by the addition to an acyl acceptor of two carbons from malonyl-ACP. Catalyzes the first condensation reaction which initiates fatty acid synthesis and may therefore play a role in governing the total rate of fatty acid production. Possesses both acetoacetyl-ACP synthase and acetyl transacylase activities. Its substrate specificity determines the biosynthesis of branched-chain and/or straight-chain of fatty acids.</text>
</comment>
<comment type="catalytic activity">
    <reaction evidence="12">
        <text>2-methylpropanoyl-CoA + malonyl-[ACP] + H(+) = 4-methyl-3-oxopentanoyl-[ACP] + CO2 + CoA</text>
        <dbReference type="Rhea" id="RHEA:42268"/>
        <dbReference type="Rhea" id="RHEA-COMP:9623"/>
        <dbReference type="Rhea" id="RHEA-COMP:9940"/>
        <dbReference type="ChEBI" id="CHEBI:15378"/>
        <dbReference type="ChEBI" id="CHEBI:16526"/>
        <dbReference type="ChEBI" id="CHEBI:57287"/>
        <dbReference type="ChEBI" id="CHEBI:57338"/>
        <dbReference type="ChEBI" id="CHEBI:78449"/>
        <dbReference type="ChEBI" id="CHEBI:78820"/>
        <dbReference type="EC" id="2.3.1.300"/>
    </reaction>
    <physiologicalReaction direction="left-to-right" evidence="12">
        <dbReference type="Rhea" id="RHEA:42269"/>
    </physiologicalReaction>
</comment>
<comment type="catalytic activity">
    <reaction evidence="11">
        <text>(2S)-2-methylbutanoyl-CoA + malonyl-[ACP] + H(+) = (4S)-4-methyl-3-oxohexanoyl-[ACP] + CO2 + CoA</text>
        <dbReference type="Rhea" id="RHEA:42276"/>
        <dbReference type="Rhea" id="RHEA-COMP:9623"/>
        <dbReference type="Rhea" id="RHEA-COMP:17148"/>
        <dbReference type="ChEBI" id="CHEBI:15378"/>
        <dbReference type="ChEBI" id="CHEBI:16526"/>
        <dbReference type="ChEBI" id="CHEBI:57287"/>
        <dbReference type="ChEBI" id="CHEBI:78449"/>
        <dbReference type="ChEBI" id="CHEBI:88166"/>
        <dbReference type="ChEBI" id="CHEBI:167462"/>
        <dbReference type="EC" id="2.3.1.300"/>
    </reaction>
    <physiologicalReaction direction="left-to-right" evidence="11">
        <dbReference type="Rhea" id="RHEA:42277"/>
    </physiologicalReaction>
</comment>
<dbReference type="CDD" id="cd00830">
    <property type="entry name" value="KAS_III"/>
    <property type="match status" value="1"/>
</dbReference>
<dbReference type="GO" id="GO:0004315">
    <property type="term" value="F:3-oxoacyl-[acyl-carrier-protein] synthase activity"/>
    <property type="evidence" value="ECO:0007669"/>
    <property type="project" value="InterPro"/>
</dbReference>
<dbReference type="AlphaFoldDB" id="A0A222WTU6"/>
<evidence type="ECO:0000256" key="1">
    <source>
        <dbReference type="ARBA" id="ARBA00005194"/>
    </source>
</evidence>
<dbReference type="NCBIfam" id="NF006829">
    <property type="entry name" value="PRK09352.1"/>
    <property type="match status" value="1"/>
</dbReference>
<dbReference type="PANTHER" id="PTHR43091:SF1">
    <property type="entry name" value="BETA-KETOACYL-[ACYL-CARRIER-PROTEIN] SYNTHASE III, CHLOROPLASTIC"/>
    <property type="match status" value="1"/>
</dbReference>
<keyword evidence="4 14" id="KW-0808">Transferase</keyword>
<comment type="catalytic activity">
    <reaction evidence="13">
        <text>3-methylbutanoyl-CoA + malonyl-[ACP] + H(+) = 5-methyl-3-oxohexanoyl-[ACP] + CO2 + CoA</text>
        <dbReference type="Rhea" id="RHEA:42272"/>
        <dbReference type="Rhea" id="RHEA-COMP:9623"/>
        <dbReference type="Rhea" id="RHEA-COMP:9941"/>
        <dbReference type="ChEBI" id="CHEBI:15378"/>
        <dbReference type="ChEBI" id="CHEBI:16526"/>
        <dbReference type="ChEBI" id="CHEBI:57287"/>
        <dbReference type="ChEBI" id="CHEBI:57345"/>
        <dbReference type="ChEBI" id="CHEBI:78449"/>
        <dbReference type="ChEBI" id="CHEBI:78822"/>
        <dbReference type="EC" id="2.3.1.300"/>
    </reaction>
    <physiologicalReaction direction="left-to-right" evidence="13">
        <dbReference type="Rhea" id="RHEA:42273"/>
    </physiologicalReaction>
</comment>
<protein>
    <recommendedName>
        <fullName evidence="14">Beta-ketoacyl-[acyl-carrier-protein] synthase III</fullName>
        <shortName evidence="14">Beta-ketoacyl-ACP synthase III</shortName>
        <shortName evidence="14">KAS III</shortName>
        <ecNumber evidence="14">2.3.1.180</ecNumber>
    </recommendedName>
    <alternativeName>
        <fullName evidence="14">3-oxoacyl-[acyl-carrier-protein] synthase 3</fullName>
    </alternativeName>
    <alternativeName>
        <fullName evidence="14">3-oxoacyl-[acyl-carrier-protein] synthase III</fullName>
    </alternativeName>
</protein>
<feature type="active site" evidence="14">
    <location>
        <position position="118"/>
    </location>
</feature>
<dbReference type="Pfam" id="PF08545">
    <property type="entry name" value="ACP_syn_III"/>
    <property type="match status" value="1"/>
</dbReference>
<dbReference type="Gene3D" id="3.40.47.10">
    <property type="match status" value="1"/>
</dbReference>
<evidence type="ECO:0000259" key="16">
    <source>
        <dbReference type="Pfam" id="PF08545"/>
    </source>
</evidence>
<feature type="domain" description="Beta-ketoacyl-[acyl-carrier-protein] synthase III N-terminal" evidence="16">
    <location>
        <begin position="112"/>
        <end position="175"/>
    </location>
</feature>
<dbReference type="EC" id="2.3.1.180" evidence="14"/>
<feature type="domain" description="Beta-ketoacyl-[acyl-carrier-protein] synthase III C-terminal" evidence="15">
    <location>
        <begin position="226"/>
        <end position="315"/>
    </location>
</feature>
<keyword evidence="5 14" id="KW-0276">Fatty acid metabolism</keyword>
<dbReference type="UniPathway" id="UPA00094"/>
<comment type="similarity">
    <text evidence="2 14">Belongs to the thiolase-like superfamily. FabH family.</text>
</comment>
<comment type="domain">
    <text evidence="14">The last Arg residue of the ACP-binding site is essential for the weak association between ACP/AcpP and FabH.</text>
</comment>
<evidence type="ECO:0000256" key="10">
    <source>
        <dbReference type="ARBA" id="ARBA00051096"/>
    </source>
</evidence>
<dbReference type="SUPFAM" id="SSF53901">
    <property type="entry name" value="Thiolase-like"/>
    <property type="match status" value="1"/>
</dbReference>
<dbReference type="HAMAP" id="MF_01815">
    <property type="entry name" value="FabH"/>
    <property type="match status" value="1"/>
</dbReference>
<dbReference type="PANTHER" id="PTHR43091">
    <property type="entry name" value="3-OXOACYL-[ACYL-CARRIER-PROTEIN] SYNTHASE"/>
    <property type="match status" value="1"/>
</dbReference>
<evidence type="ECO:0000313" key="18">
    <source>
        <dbReference type="Proteomes" id="UP000214666"/>
    </source>
</evidence>
<keyword evidence="6 14" id="KW-0443">Lipid metabolism</keyword>
<evidence type="ECO:0000256" key="3">
    <source>
        <dbReference type="ARBA" id="ARBA00022516"/>
    </source>
</evidence>
<dbReference type="EMBL" id="CP020028">
    <property type="protein sequence ID" value="ASR49304.1"/>
    <property type="molecule type" value="Genomic_DNA"/>
</dbReference>
<evidence type="ECO:0000313" key="17">
    <source>
        <dbReference type="EMBL" id="ASR49304.1"/>
    </source>
</evidence>
<dbReference type="STRING" id="172713.GCA_001705305_00324"/>
<evidence type="ECO:0000256" key="8">
    <source>
        <dbReference type="ARBA" id="ARBA00023268"/>
    </source>
</evidence>
<keyword evidence="9 14" id="KW-0012">Acyltransferase</keyword>
<dbReference type="KEGG" id="pkb:B4V02_22670"/>
<feature type="region of interest" description="ACP-binding" evidence="14">
    <location>
        <begin position="243"/>
        <end position="247"/>
    </location>
</feature>
<dbReference type="InterPro" id="IPR013751">
    <property type="entry name" value="ACP_syn_III_N"/>
</dbReference>
<dbReference type="Proteomes" id="UP000214666">
    <property type="component" value="Chromosome"/>
</dbReference>
<accession>A0A222WTU6</accession>
<dbReference type="Pfam" id="PF08541">
    <property type="entry name" value="ACP_syn_III_C"/>
    <property type="match status" value="1"/>
</dbReference>
<dbReference type="InterPro" id="IPR013747">
    <property type="entry name" value="ACP_syn_III_C"/>
</dbReference>
<sequence>MQSALNLNGVTITGTGFYVPTSLLTNVELAASLDTSDEWISQRTGIRQRYIAEASTDTSDLAVAAAAQALSRAHLSLEDVDLIVVATSTPDYAFPSTAMLVKQKLGSRAPAFDLSAACSGFVYALSVSSDMMKSGAYHNALVIGADKFSKIIDWQDRNTAVLFGDGAGAVVLQSRPGAFPCFSLLGSEERGAEALTSPVTGPITMQGREVFKFGVRIVESMLTKALETLNLSIDDIALIIPHQANIRIIESAAGKMNIPLDKFFVNIENYGNTSAASIPIALAEAMEQKLVRSGDIVMLMGFGAGLAWGVQVIQIA</sequence>
<dbReference type="FunFam" id="3.40.47.10:FF:000004">
    <property type="entry name" value="3-oxoacyl-[acyl-carrier-protein] synthase 3"/>
    <property type="match status" value="1"/>
</dbReference>
<dbReference type="RefSeq" id="WP_094156515.1">
    <property type="nucleotide sequence ID" value="NZ_CP020028.1"/>
</dbReference>
<reference evidence="17 18" key="1">
    <citation type="submission" date="2017-03" db="EMBL/GenBank/DDBJ databases">
        <title>Complete genome sequence of Paenibacillus Kribbensis producing bioflocculants.</title>
        <authorList>
            <person name="Lee H.-G."/>
            <person name="Oh H.-M."/>
        </authorList>
    </citation>
    <scope>NUCLEOTIDE SEQUENCE [LARGE SCALE GENOMIC DNA]</scope>
    <source>
        <strain evidence="17 18">AM49</strain>
    </source>
</reference>
<keyword evidence="14" id="KW-0963">Cytoplasm</keyword>
<evidence type="ECO:0000256" key="14">
    <source>
        <dbReference type="HAMAP-Rule" id="MF_01815"/>
    </source>
</evidence>
<evidence type="ECO:0000256" key="11">
    <source>
        <dbReference type="ARBA" id="ARBA00052407"/>
    </source>
</evidence>
<feature type="active site" evidence="14">
    <location>
        <position position="242"/>
    </location>
</feature>
<dbReference type="InterPro" id="IPR004655">
    <property type="entry name" value="FabH"/>
</dbReference>
<evidence type="ECO:0000256" key="4">
    <source>
        <dbReference type="ARBA" id="ARBA00022679"/>
    </source>
</evidence>
<keyword evidence="3 14" id="KW-0444">Lipid biosynthesis</keyword>
<feature type="active site" evidence="14">
    <location>
        <position position="272"/>
    </location>
</feature>
<comment type="subcellular location">
    <subcellularLocation>
        <location evidence="14">Cytoplasm</location>
    </subcellularLocation>
</comment>